<protein>
    <submittedName>
        <fullName evidence="2">NgoFVII family restriction endonuclease</fullName>
    </submittedName>
</protein>
<keyword evidence="2" id="KW-0378">Hydrolase</keyword>
<dbReference type="CDD" id="cd09117">
    <property type="entry name" value="PLDc_Bfil_DEXD_like"/>
    <property type="match status" value="1"/>
</dbReference>
<dbReference type="EMBL" id="CP069389">
    <property type="protein sequence ID" value="QRN91418.1"/>
    <property type="molecule type" value="Genomic_DNA"/>
</dbReference>
<dbReference type="InterPro" id="IPR019065">
    <property type="entry name" value="RE_NgoFVII_N"/>
</dbReference>
<dbReference type="Pfam" id="PF09565">
    <property type="entry name" value="RE_NgoFVII"/>
    <property type="match status" value="1"/>
</dbReference>
<gene>
    <name evidence="2" type="ORF">JRU67_00885</name>
</gene>
<dbReference type="AlphaFoldDB" id="A0AB37HPD5"/>
<organism evidence="2 3">
    <name type="scientific">Mammaliicoccus sciuri</name>
    <name type="common">Staphylococcus sciuri</name>
    <dbReference type="NCBI Taxonomy" id="1296"/>
    <lineage>
        <taxon>Bacteria</taxon>
        <taxon>Bacillati</taxon>
        <taxon>Bacillota</taxon>
        <taxon>Bacilli</taxon>
        <taxon>Bacillales</taxon>
        <taxon>Staphylococcaceae</taxon>
        <taxon>Mammaliicoccus</taxon>
    </lineage>
</organism>
<keyword evidence="2" id="KW-0255">Endonuclease</keyword>
<evidence type="ECO:0000313" key="3">
    <source>
        <dbReference type="Proteomes" id="UP000640299"/>
    </source>
</evidence>
<sequence>MWFTNNLYQEIIIKKCKKYNKLKIISGYASAEFLERVLNEVGNVFIDLYIGMSQEGISISSHLKYKELCEKYQKVNVFYQISGQPTHIKIYQFYGVFSSDTYIGSANFSENGFFNNNELLMLSNDDFTQLFNEQANKSMSCTNSKIEKYINFYQEPILETNENQENNNIQIDIEETKGEESINNKLTFDKKISNFNKRFGIKSTNGGIVLPIVTDKYANKKWDKTGVNSVLVNKKSNLIKSNMHSLNDDFQSEEFKVVTYDGQIYNAKLGGKFNRELYVEDWNFYYEIAKIVKLDDGEPISEKTLVEFGFSSFYFEKRDEKTYLMTLIKDF</sequence>
<evidence type="ECO:0000259" key="1">
    <source>
        <dbReference type="Pfam" id="PF09565"/>
    </source>
</evidence>
<feature type="domain" description="Restriction endonuclease type II NgoFVII N-terminal" evidence="1">
    <location>
        <begin position="6"/>
        <end position="147"/>
    </location>
</feature>
<dbReference type="Proteomes" id="UP000640299">
    <property type="component" value="Chromosome"/>
</dbReference>
<dbReference type="Gene3D" id="3.30.870.10">
    <property type="entry name" value="Endonuclease Chain A"/>
    <property type="match status" value="1"/>
</dbReference>
<dbReference type="SUPFAM" id="SSF56024">
    <property type="entry name" value="Phospholipase D/nuclease"/>
    <property type="match status" value="1"/>
</dbReference>
<dbReference type="RefSeq" id="WP_198471772.1">
    <property type="nucleotide sequence ID" value="NZ_CP065960.1"/>
</dbReference>
<name>A0AB37HPD5_MAMSC</name>
<accession>A0AB37HPD5</accession>
<evidence type="ECO:0000313" key="2">
    <source>
        <dbReference type="EMBL" id="QRN91418.1"/>
    </source>
</evidence>
<keyword evidence="2" id="KW-0540">Nuclease</keyword>
<proteinExistence type="predicted"/>
<dbReference type="GO" id="GO:0004519">
    <property type="term" value="F:endonuclease activity"/>
    <property type="evidence" value="ECO:0007669"/>
    <property type="project" value="UniProtKB-KW"/>
</dbReference>
<reference evidence="2" key="1">
    <citation type="submission" date="2021-02" db="EMBL/GenBank/DDBJ databases">
        <title>cfr and optrA-positive Staphylococcus spp.</title>
        <authorList>
            <person name="Chen L."/>
        </authorList>
    </citation>
    <scope>NUCLEOTIDE SEQUENCE</scope>
    <source>
        <strain evidence="2">GDQ20D70P</strain>
    </source>
</reference>